<evidence type="ECO:0000313" key="3">
    <source>
        <dbReference type="EMBL" id="KGE04387.1"/>
    </source>
</evidence>
<dbReference type="AlphaFoldDB" id="A0A095VSE7"/>
<dbReference type="PIRSF" id="PIRSF026760">
    <property type="entry name" value="UCP026760"/>
    <property type="match status" value="1"/>
</dbReference>
<dbReference type="Gene3D" id="3.40.50.720">
    <property type="entry name" value="NAD(P)-binding Rossmann-like Domain"/>
    <property type="match status" value="1"/>
</dbReference>
<dbReference type="InterPro" id="IPR011669">
    <property type="entry name" value="DgcN-like"/>
</dbReference>
<dbReference type="SUPFAM" id="SSF52540">
    <property type="entry name" value="P-loop containing nucleoside triphosphate hydrolases"/>
    <property type="match status" value="1"/>
</dbReference>
<dbReference type="Gene3D" id="3.40.50.300">
    <property type="entry name" value="P-loop containing nucleotide triphosphate hydrolases"/>
    <property type="match status" value="1"/>
</dbReference>
<dbReference type="Proteomes" id="UP000029640">
    <property type="component" value="Unassembled WGS sequence"/>
</dbReference>
<accession>A0A095VSE7</accession>
<proteinExistence type="predicted"/>
<protein>
    <submittedName>
        <fullName evidence="3">Protein often near L-alanine-DL-glutamate epimerase (Cell wall recycling)</fullName>
    </submittedName>
</protein>
<evidence type="ECO:0000313" key="4">
    <source>
        <dbReference type="Proteomes" id="UP000029640"/>
    </source>
</evidence>
<evidence type="ECO:0000259" key="1">
    <source>
        <dbReference type="Pfam" id="PF07755"/>
    </source>
</evidence>
<dbReference type="InterPro" id="IPR035402">
    <property type="entry name" value="DgcN-like_N"/>
</dbReference>
<comment type="caution">
    <text evidence="3">The sequence shown here is derived from an EMBL/GenBank/DDBJ whole genome shotgun (WGS) entry which is preliminary data.</text>
</comment>
<dbReference type="STRING" id="1265313.HRUBRA_01073"/>
<dbReference type="Pfam" id="PF17396">
    <property type="entry name" value="DUF1611_N"/>
    <property type="match status" value="1"/>
</dbReference>
<sequence>MQRIELKAPYLVFVGDETRLTYAKTGRGIVDWRRELCAGQLRLTAGACDLGLPEMSVSEAAAAGIGSLVIGTALVGGSIPPAWVATLAEAARAGIDIVAGLHTRLASIPELVAAAGESGARLVDVRIPPANLPVGTGKKRSGKRLLTVGTDCALGKKYTALQLEKDLRAAGVAADFRASGQTGIMIAGEGIPIDCVVADFISGAAEILSPDNDPDHWDVIEGQGSIFHPGYAAVSHGLLIGSQPDAFVVCHAAGRTHIEGWPHMPLPSIGEVLERTVQIGALTNPALRCAGISVNTAAVPETERRDYLTRLGERYGLPAVDPLLTGTAAILDNL</sequence>
<dbReference type="EMBL" id="AUVB01000028">
    <property type="protein sequence ID" value="KGE04387.1"/>
    <property type="molecule type" value="Genomic_DNA"/>
</dbReference>
<dbReference type="InterPro" id="IPR027417">
    <property type="entry name" value="P-loop_NTPase"/>
</dbReference>
<reference evidence="3 4" key="1">
    <citation type="journal article" date="2014" name="Genome Announc.">
        <title>Genome Sequence of Gammaproteobacterial Pseudohaliea rubra Type Strain DSM 19751, Isolated from Coastal Seawater of the Mediterranean Sea.</title>
        <authorList>
            <person name="Spring S."/>
            <person name="Fiebig A."/>
            <person name="Riedel T."/>
            <person name="Goker M."/>
            <person name="Klenk H.P."/>
        </authorList>
    </citation>
    <scope>NUCLEOTIDE SEQUENCE [LARGE SCALE GENOMIC DNA]</scope>
    <source>
        <strain evidence="3 4">DSM 19751</strain>
    </source>
</reference>
<dbReference type="OrthoDB" id="9778498at2"/>
<dbReference type="RefSeq" id="WP_035515033.1">
    <property type="nucleotide sequence ID" value="NZ_KN234752.1"/>
</dbReference>
<dbReference type="Pfam" id="PF07755">
    <property type="entry name" value="DUF1611"/>
    <property type="match status" value="1"/>
</dbReference>
<feature type="domain" description="D-glutamate N-acetyltransferase-like N-terminal" evidence="2">
    <location>
        <begin position="49"/>
        <end position="128"/>
    </location>
</feature>
<organism evidence="3 4">
    <name type="scientific">Pseudohaliea rubra DSM 19751</name>
    <dbReference type="NCBI Taxonomy" id="1265313"/>
    <lineage>
        <taxon>Bacteria</taxon>
        <taxon>Pseudomonadati</taxon>
        <taxon>Pseudomonadota</taxon>
        <taxon>Gammaproteobacteria</taxon>
        <taxon>Cellvibrionales</taxon>
        <taxon>Halieaceae</taxon>
        <taxon>Pseudohaliea</taxon>
    </lineage>
</organism>
<dbReference type="InterPro" id="IPR035086">
    <property type="entry name" value="DgcN-like_C"/>
</dbReference>
<dbReference type="HOGENOM" id="CLU_059741_1_0_6"/>
<keyword evidence="4" id="KW-1185">Reference proteome</keyword>
<dbReference type="PANTHER" id="PTHR40690">
    <property type="entry name" value="GLL3100 PROTEIN"/>
    <property type="match status" value="1"/>
</dbReference>
<dbReference type="PATRIC" id="fig|1265313.6.peg.1058"/>
<name>A0A095VSE7_9GAMM</name>
<dbReference type="PANTHER" id="PTHR40690:SF1">
    <property type="entry name" value="DUF1611 DOMAIN-CONTAINING PROTEIN"/>
    <property type="match status" value="1"/>
</dbReference>
<dbReference type="eggNOG" id="COG3367">
    <property type="taxonomic scope" value="Bacteria"/>
</dbReference>
<gene>
    <name evidence="3" type="ORF">HRUBRA_01073</name>
</gene>
<evidence type="ECO:0000259" key="2">
    <source>
        <dbReference type="Pfam" id="PF17396"/>
    </source>
</evidence>
<feature type="domain" description="D-glutamate N-acetyltransferase-like C-terminal" evidence="1">
    <location>
        <begin position="134"/>
        <end position="331"/>
    </location>
</feature>